<evidence type="ECO:0000256" key="1">
    <source>
        <dbReference type="ARBA" id="ARBA00004651"/>
    </source>
</evidence>
<name>A0A1P8WQQ4_9PLAN</name>
<dbReference type="GO" id="GO:0008233">
    <property type="term" value="F:peptidase activity"/>
    <property type="evidence" value="ECO:0007669"/>
    <property type="project" value="UniProtKB-KW"/>
</dbReference>
<dbReference type="GO" id="GO:0005886">
    <property type="term" value="C:plasma membrane"/>
    <property type="evidence" value="ECO:0007669"/>
    <property type="project" value="UniProtKB-SubCell"/>
</dbReference>
<protein>
    <submittedName>
        <fullName evidence="9">Exosortase</fullName>
    </submittedName>
</protein>
<evidence type="ECO:0000256" key="4">
    <source>
        <dbReference type="ARBA" id="ARBA00022692"/>
    </source>
</evidence>
<feature type="transmembrane region" description="Helical" evidence="8">
    <location>
        <begin position="312"/>
        <end position="336"/>
    </location>
</feature>
<comment type="subcellular location">
    <subcellularLocation>
        <location evidence="1">Cell membrane</location>
        <topology evidence="1">Multi-pass membrane protein</topology>
    </subcellularLocation>
</comment>
<keyword evidence="3" id="KW-0645">Protease</keyword>
<dbReference type="NCBIfam" id="TIGR04178">
    <property type="entry name" value="exo_archaeo"/>
    <property type="match status" value="1"/>
</dbReference>
<dbReference type="InterPro" id="IPR026392">
    <property type="entry name" value="Exo/Archaeosortase_dom"/>
</dbReference>
<dbReference type="RefSeq" id="WP_077027424.1">
    <property type="nucleotide sequence ID" value="NZ_CP017641.1"/>
</dbReference>
<keyword evidence="4 8" id="KW-0812">Transmembrane</keyword>
<reference evidence="9 10" key="1">
    <citation type="journal article" date="2016" name="Front. Microbiol.">
        <title>Fuerstia marisgermanicae gen. nov., sp. nov., an Unusual Member of the Phylum Planctomycetes from the German Wadden Sea.</title>
        <authorList>
            <person name="Kohn T."/>
            <person name="Heuer A."/>
            <person name="Jogler M."/>
            <person name="Vollmers J."/>
            <person name="Boedeker C."/>
            <person name="Bunk B."/>
            <person name="Rast P."/>
            <person name="Borchert D."/>
            <person name="Glockner I."/>
            <person name="Freese H.M."/>
            <person name="Klenk H.P."/>
            <person name="Overmann J."/>
            <person name="Kaster A.K."/>
            <person name="Rohde M."/>
            <person name="Wiegand S."/>
            <person name="Jogler C."/>
        </authorList>
    </citation>
    <scope>NUCLEOTIDE SEQUENCE [LARGE SCALE GENOMIC DNA]</scope>
    <source>
        <strain evidence="9 10">NH11</strain>
    </source>
</reference>
<keyword evidence="6 8" id="KW-1133">Transmembrane helix</keyword>
<dbReference type="STRING" id="1891926.Fuma_06056"/>
<dbReference type="NCBIfam" id="NF033780">
    <property type="entry name" value="exosort_XrtU_C"/>
    <property type="match status" value="1"/>
</dbReference>
<feature type="transmembrane region" description="Helical" evidence="8">
    <location>
        <begin position="233"/>
        <end position="251"/>
    </location>
</feature>
<proteinExistence type="predicted"/>
<feature type="transmembrane region" description="Helical" evidence="8">
    <location>
        <begin position="59"/>
        <end position="79"/>
    </location>
</feature>
<evidence type="ECO:0000256" key="3">
    <source>
        <dbReference type="ARBA" id="ARBA00022670"/>
    </source>
</evidence>
<dbReference type="InterPro" id="IPR019127">
    <property type="entry name" value="Exosortase"/>
</dbReference>
<organism evidence="9 10">
    <name type="scientific">Fuerstiella marisgermanici</name>
    <dbReference type="NCBI Taxonomy" id="1891926"/>
    <lineage>
        <taxon>Bacteria</taxon>
        <taxon>Pseudomonadati</taxon>
        <taxon>Planctomycetota</taxon>
        <taxon>Planctomycetia</taxon>
        <taxon>Planctomycetales</taxon>
        <taxon>Planctomycetaceae</taxon>
        <taxon>Fuerstiella</taxon>
    </lineage>
</organism>
<evidence type="ECO:0000256" key="7">
    <source>
        <dbReference type="ARBA" id="ARBA00023136"/>
    </source>
</evidence>
<dbReference type="Pfam" id="PF09721">
    <property type="entry name" value="Exosortase_EpsH"/>
    <property type="match status" value="1"/>
</dbReference>
<feature type="transmembrane region" description="Helical" evidence="8">
    <location>
        <begin position="30"/>
        <end position="47"/>
    </location>
</feature>
<feature type="transmembrane region" description="Helical" evidence="8">
    <location>
        <begin position="111"/>
        <end position="130"/>
    </location>
</feature>
<feature type="transmembrane region" description="Helical" evidence="8">
    <location>
        <begin position="200"/>
        <end position="221"/>
    </location>
</feature>
<keyword evidence="2" id="KW-1003">Cell membrane</keyword>
<evidence type="ECO:0000313" key="9">
    <source>
        <dbReference type="EMBL" id="APZ96387.1"/>
    </source>
</evidence>
<dbReference type="KEGG" id="fmr:Fuma_06056"/>
<evidence type="ECO:0000256" key="8">
    <source>
        <dbReference type="SAM" id="Phobius"/>
    </source>
</evidence>
<accession>A0A1P8WQQ4</accession>
<evidence type="ECO:0000313" key="10">
    <source>
        <dbReference type="Proteomes" id="UP000187735"/>
    </source>
</evidence>
<evidence type="ECO:0000256" key="5">
    <source>
        <dbReference type="ARBA" id="ARBA00022801"/>
    </source>
</evidence>
<sequence>MYRWIIFAVAALFAYGPLLLEHGRQLWSRDYFQFFPVYILAIAFVTRERITKSEFPEKHQWRVAPVGLGLAGPVLAVAYWFWSPWLAAVSFLLLGDSLLCHFPLARRTWRLLVLLIPLPLGFDAALVHRLQLLSSEQASRILDFLNVLHVMQGNVLELDGRRLFVEEACSGISSVYMFTAATLFYVAVSGSRLVLSVPLLLSVAWWSLLANVFRIVTIAVAHQRNQADLSVGLPHEAVGLVTMLLALIGIFSTKSLLDFLTASIEDTESLTDSASTTLSPTVLWDIITTHKRFLVYGSERARFAILVSVRRLIPTLATILIVCGTMYWGIVTAAAIRQNVASSPPPEVTEIRQSQLQGFEALSATSFDMLPGFHVDSFEELTRSSAEERGLFGRHSKTWKFRSPAVNGALSVDGPLHGWHDLRVGYERQNWKFEDTDTHRLPGHGEVDLLIQVSMINPAGQRCRVSFCECYPNGEPAPPPMSTNATSVRARIQGHINEVTGDAEATTLWQVRLVTQRSSGLSIESERQAERQLLGDVVAALRSQWKHR</sequence>
<dbReference type="OrthoDB" id="292749at2"/>
<dbReference type="Proteomes" id="UP000187735">
    <property type="component" value="Chromosome"/>
</dbReference>
<dbReference type="GO" id="GO:0006508">
    <property type="term" value="P:proteolysis"/>
    <property type="evidence" value="ECO:0007669"/>
    <property type="project" value="UniProtKB-KW"/>
</dbReference>
<evidence type="ECO:0000256" key="6">
    <source>
        <dbReference type="ARBA" id="ARBA00022989"/>
    </source>
</evidence>
<keyword evidence="5" id="KW-0378">Hydrolase</keyword>
<dbReference type="AlphaFoldDB" id="A0A1P8WQQ4"/>
<gene>
    <name evidence="9" type="ORF">Fuma_06056</name>
</gene>
<keyword evidence="7 8" id="KW-0472">Membrane</keyword>
<feature type="transmembrane region" description="Helical" evidence="8">
    <location>
        <begin position="171"/>
        <end position="188"/>
    </location>
</feature>
<dbReference type="EMBL" id="CP017641">
    <property type="protein sequence ID" value="APZ96387.1"/>
    <property type="molecule type" value="Genomic_DNA"/>
</dbReference>
<keyword evidence="10" id="KW-1185">Reference proteome</keyword>
<evidence type="ECO:0000256" key="2">
    <source>
        <dbReference type="ARBA" id="ARBA00022475"/>
    </source>
</evidence>